<dbReference type="OrthoDB" id="7745015at2"/>
<dbReference type="Pfam" id="PF07331">
    <property type="entry name" value="TctB"/>
    <property type="match status" value="1"/>
</dbReference>
<dbReference type="EMBL" id="OBML01000005">
    <property type="protein sequence ID" value="SOC06498.1"/>
    <property type="molecule type" value="Genomic_DNA"/>
</dbReference>
<name>A0A285SKJ0_9HYPH</name>
<accession>A0A285SKJ0</accession>
<evidence type="ECO:0000256" key="1">
    <source>
        <dbReference type="SAM" id="Phobius"/>
    </source>
</evidence>
<feature type="transmembrane region" description="Helical" evidence="1">
    <location>
        <begin position="33"/>
        <end position="54"/>
    </location>
</feature>
<keyword evidence="1" id="KW-0472">Membrane</keyword>
<gene>
    <name evidence="3" type="ORF">SAMN05421512_105108</name>
</gene>
<feature type="transmembrane region" description="Helical" evidence="1">
    <location>
        <begin position="75"/>
        <end position="99"/>
    </location>
</feature>
<dbReference type="AlphaFoldDB" id="A0A285SKJ0"/>
<organism evidence="3 4">
    <name type="scientific">Stappia indica</name>
    <dbReference type="NCBI Taxonomy" id="538381"/>
    <lineage>
        <taxon>Bacteria</taxon>
        <taxon>Pseudomonadati</taxon>
        <taxon>Pseudomonadota</taxon>
        <taxon>Alphaproteobacteria</taxon>
        <taxon>Hyphomicrobiales</taxon>
        <taxon>Stappiaceae</taxon>
        <taxon>Stappia</taxon>
    </lineage>
</organism>
<dbReference type="STRING" id="538381.GCA_001696535_02182"/>
<reference evidence="3 4" key="1">
    <citation type="submission" date="2017-08" db="EMBL/GenBank/DDBJ databases">
        <authorList>
            <person name="de Groot N.N."/>
        </authorList>
    </citation>
    <scope>NUCLEOTIDE SEQUENCE [LARGE SCALE GENOMIC DNA]</scope>
    <source>
        <strain evidence="3 4">USBA 352</strain>
    </source>
</reference>
<feature type="domain" description="DUF1468" evidence="2">
    <location>
        <begin position="9"/>
        <end position="137"/>
    </location>
</feature>
<dbReference type="Proteomes" id="UP000219331">
    <property type="component" value="Unassembled WGS sequence"/>
</dbReference>
<proteinExistence type="predicted"/>
<keyword evidence="4" id="KW-1185">Reference proteome</keyword>
<keyword evidence="1" id="KW-1133">Transmembrane helix</keyword>
<protein>
    <submittedName>
        <fullName evidence="3">Tripartite tricarboxylate transporter TctB family protein</fullName>
    </submittedName>
</protein>
<sequence>MERSQDLTLGLLFAGLGLAAAWQAGSYQGAGGTYPMVLGVVLALCGALVMLRAARSKTDAPRQLVDVPANLVKALAAGVIYVALILPLGFYTASALLMLALPPMLGFRRPLYTAVVAASFVALVWIVFSLVLNKPLPPELWAASRLGG</sequence>
<dbReference type="InterPro" id="IPR009936">
    <property type="entry name" value="DUF1468"/>
</dbReference>
<evidence type="ECO:0000259" key="2">
    <source>
        <dbReference type="Pfam" id="PF07331"/>
    </source>
</evidence>
<feature type="transmembrane region" description="Helical" evidence="1">
    <location>
        <begin position="111"/>
        <end position="132"/>
    </location>
</feature>
<evidence type="ECO:0000313" key="3">
    <source>
        <dbReference type="EMBL" id="SOC06498.1"/>
    </source>
</evidence>
<keyword evidence="1" id="KW-0812">Transmembrane</keyword>
<dbReference type="RefSeq" id="WP_097174809.1">
    <property type="nucleotide sequence ID" value="NZ_OBML01000005.1"/>
</dbReference>
<evidence type="ECO:0000313" key="4">
    <source>
        <dbReference type="Proteomes" id="UP000219331"/>
    </source>
</evidence>